<dbReference type="InterPro" id="IPR050557">
    <property type="entry name" value="RTX_toxin/Mannuronan_C5-epim"/>
</dbReference>
<dbReference type="GO" id="GO:0090729">
    <property type="term" value="F:toxin activity"/>
    <property type="evidence" value="ECO:0007669"/>
    <property type="project" value="UniProtKB-KW"/>
</dbReference>
<keyword evidence="4" id="KW-0800">Toxin</keyword>
<dbReference type="AlphaFoldDB" id="A0A2S5CJK9"/>
<dbReference type="PANTHER" id="PTHR38340">
    <property type="entry name" value="S-LAYER PROTEIN"/>
    <property type="match status" value="1"/>
</dbReference>
<accession>A0A2S5CJK9</accession>
<evidence type="ECO:0000256" key="9">
    <source>
        <dbReference type="SAM" id="MobiDB-lite"/>
    </source>
</evidence>
<dbReference type="PRINTS" id="PR01488">
    <property type="entry name" value="RTXTOXINA"/>
</dbReference>
<evidence type="ECO:0000256" key="6">
    <source>
        <dbReference type="ARBA" id="ARBA00022837"/>
    </source>
</evidence>
<evidence type="ECO:0000256" key="7">
    <source>
        <dbReference type="ARBA" id="ARBA00023026"/>
    </source>
</evidence>
<dbReference type="InterPro" id="IPR003995">
    <property type="entry name" value="RTX_toxin_determinant-A"/>
</dbReference>
<comment type="caution">
    <text evidence="10">The sequence shown here is derived from an EMBL/GenBank/DDBJ whole genome shotgun (WGS) entry which is preliminary data.</text>
</comment>
<dbReference type="GO" id="GO:0016020">
    <property type="term" value="C:membrane"/>
    <property type="evidence" value="ECO:0007669"/>
    <property type="project" value="UniProtKB-SubCell"/>
</dbReference>
<protein>
    <submittedName>
        <fullName evidence="10">Calcium-binding protein</fullName>
    </submittedName>
</protein>
<evidence type="ECO:0000256" key="1">
    <source>
        <dbReference type="ARBA" id="ARBA00004370"/>
    </source>
</evidence>
<keyword evidence="5" id="KW-0677">Repeat</keyword>
<dbReference type="SUPFAM" id="SSF51120">
    <property type="entry name" value="beta-Roll"/>
    <property type="match status" value="8"/>
</dbReference>
<dbReference type="Proteomes" id="UP000237423">
    <property type="component" value="Unassembled WGS sequence"/>
</dbReference>
<dbReference type="Gene3D" id="2.150.10.10">
    <property type="entry name" value="Serralysin-like metalloprotease, C-terminal"/>
    <property type="match status" value="7"/>
</dbReference>
<dbReference type="EMBL" id="PGFZ01000008">
    <property type="protein sequence ID" value="POZ50989.1"/>
    <property type="molecule type" value="Genomic_DNA"/>
</dbReference>
<evidence type="ECO:0000256" key="5">
    <source>
        <dbReference type="ARBA" id="ARBA00022737"/>
    </source>
</evidence>
<evidence type="ECO:0000313" key="10">
    <source>
        <dbReference type="EMBL" id="POZ50989.1"/>
    </source>
</evidence>
<gene>
    <name evidence="10" type="ORF">AADEFJLK_03461</name>
</gene>
<keyword evidence="8" id="KW-0472">Membrane</keyword>
<name>A0A2S5CJK9_9GAMM</name>
<organism evidence="10 11">
    <name type="scientific">Methylovulum psychrotolerans</name>
    <dbReference type="NCBI Taxonomy" id="1704499"/>
    <lineage>
        <taxon>Bacteria</taxon>
        <taxon>Pseudomonadati</taxon>
        <taxon>Pseudomonadota</taxon>
        <taxon>Gammaproteobacteria</taxon>
        <taxon>Methylococcales</taxon>
        <taxon>Methylococcaceae</taxon>
        <taxon>Methylovulum</taxon>
    </lineage>
</organism>
<evidence type="ECO:0000256" key="3">
    <source>
        <dbReference type="ARBA" id="ARBA00022525"/>
    </source>
</evidence>
<dbReference type="InterPro" id="IPR018511">
    <property type="entry name" value="Hemolysin-typ_Ca-bd_CS"/>
</dbReference>
<dbReference type="InterPro" id="IPR011049">
    <property type="entry name" value="Serralysin-like_metalloprot_C"/>
</dbReference>
<comment type="subcellular location">
    <subcellularLocation>
        <location evidence="1">Membrane</location>
    </subcellularLocation>
    <subcellularLocation>
        <location evidence="2">Secreted</location>
    </subcellularLocation>
</comment>
<dbReference type="GO" id="GO:0005576">
    <property type="term" value="C:extracellular region"/>
    <property type="evidence" value="ECO:0007669"/>
    <property type="project" value="UniProtKB-SubCell"/>
</dbReference>
<evidence type="ECO:0000313" key="11">
    <source>
        <dbReference type="Proteomes" id="UP000237423"/>
    </source>
</evidence>
<evidence type="ECO:0000256" key="4">
    <source>
        <dbReference type="ARBA" id="ARBA00022656"/>
    </source>
</evidence>
<keyword evidence="6" id="KW-0106">Calcium</keyword>
<dbReference type="GO" id="GO:0005509">
    <property type="term" value="F:calcium ion binding"/>
    <property type="evidence" value="ECO:0007669"/>
    <property type="project" value="InterPro"/>
</dbReference>
<reference evidence="10 11" key="1">
    <citation type="submission" date="2017-11" db="EMBL/GenBank/DDBJ databases">
        <title>Draft Genome Sequence of Methylobacter psychrotolerans Sph1T, an Obligate Methanotroph from Low-Temperature Environments.</title>
        <authorList>
            <person name="Oshkin I.Y."/>
            <person name="Miroshnikov K."/>
            <person name="Belova S.E."/>
            <person name="Korzhenkov A."/>
            <person name="Toshchakov S.V."/>
            <person name="Dedysh S.N."/>
        </authorList>
    </citation>
    <scope>NUCLEOTIDE SEQUENCE [LARGE SCALE GENOMIC DNA]</scope>
    <source>
        <strain evidence="10 11">Sph1</strain>
    </source>
</reference>
<keyword evidence="7" id="KW-0843">Virulence</keyword>
<dbReference type="InterPro" id="IPR001343">
    <property type="entry name" value="Hemolysn_Ca-bd"/>
</dbReference>
<dbReference type="PROSITE" id="PS00330">
    <property type="entry name" value="HEMOLYSIN_CALCIUM"/>
    <property type="match status" value="2"/>
</dbReference>
<dbReference type="PRINTS" id="PR00313">
    <property type="entry name" value="CABNDNGRPT"/>
</dbReference>
<dbReference type="Pfam" id="PF00353">
    <property type="entry name" value="HemolysinCabind"/>
    <property type="match status" value="15"/>
</dbReference>
<feature type="compositionally biased region" description="Low complexity" evidence="9">
    <location>
        <begin position="949"/>
        <end position="974"/>
    </location>
</feature>
<evidence type="ECO:0000256" key="2">
    <source>
        <dbReference type="ARBA" id="ARBA00004613"/>
    </source>
</evidence>
<evidence type="ECO:0000256" key="8">
    <source>
        <dbReference type="ARBA" id="ARBA00023136"/>
    </source>
</evidence>
<proteinExistence type="predicted"/>
<feature type="region of interest" description="Disordered" evidence="9">
    <location>
        <begin position="949"/>
        <end position="984"/>
    </location>
</feature>
<dbReference type="PANTHER" id="PTHR38340:SF1">
    <property type="entry name" value="S-LAYER PROTEIN"/>
    <property type="match status" value="1"/>
</dbReference>
<keyword evidence="3" id="KW-0964">Secreted</keyword>
<sequence length="1201" mass="118100">MATKLYSSTAFTSGAATVTSAFTAFSFDDDSVSASSLTVALVSGAVTVTTPNGVITFSALTSLAGVLKGYFTFADGSQLVLGDGLSTIVTDATVANTLLSTDGSDYLDGLGGGDTASYVNATGAVTVSLVSQGSAQDTIGAGSDKLINIANLTGSNFNDTLTGDANANVLDGGAGIDTMDGGLGADTYKVTAGDTVSDSGTDSATDLVIASADYALAAGSGIESLTLLVGSTVAVYGSGNASDNTVTGNSLNNVLDGGSAGTDSLVGGIGNDTYIVSHSTVTVTEATAAGTDTVISSVNYTLNDNVEGLKLVGAATIGKGSTTAADNNILIGNSNNNTLDGGAGNDNLTDLLGGTDTLIGGTGADILNAGKGNDTLWAGVQNVTTGDSAADNLYGGSGNDTFYVTESLDVVYDYASITGTDTVNAYASYALNDTNSSGIEKLTLLGTAANGTGNSLANTITGNASSNTLDGGAGDDIINDTTGGTNILIGGAGGDTITGGAGSDTLWAGALNATTSDSATDHLTGGAGSDTYYVNADQLSDIVTELTADSGTDLVKSTADYSLATSVGAGIENLTLLGTTAKNATGNALDNTLTANTAGDTLVGGAGSDTLVGGSGNDNLYDNDVGGITADASANTMSGDVGADIYYVNNINDVTLEKTADSGIDEVRTTVSFTLTNDTTTANTSKSAGVENLTLYGSAAVSGTGNNLANTIKVDVSNVQDNTLSGGSGADVLTGGVGDDTLVSGLKADTAADLFADKLTGGDGDDTYVINSNTDTITETATTASGTDLVLVNVSAVIASAVTYILADNVEDMVLGTVGGVGTAGTVQASTSLLNATGNILANNIAGNAAANIIIGGDGNDTLFGGAGADTLYDSISATAVDTLGNVNVMNGGEDADLYYVTVIGDTISDSGTVGTDVVSSIVSYTLANGNGIETLTLTGTAAVNATGNSSNNTINGNTANNSLTGNAGNDTLNDGGGTGVDKMNGGAGDDTYYVNNTSDTITESSATGSGTDSVISSVNFTLNANVENLTLIGANSIYGRGNGIANTIIGNAGANTLSGDNGDDSLNGKAGKDALTGGDGTDTFVFGETSDTVTDSTSANFDTISDFSGSFSDALNSIVGENDVIDLSGLDTAGPLTNGGFVSGIPTGLLTAHSFEYYSVGTNVFIIADTDGTATTIEFKVELVGYDNVATPLAAADFIG</sequence>
<dbReference type="RefSeq" id="WP_103975101.1">
    <property type="nucleotide sequence ID" value="NZ_PGFZ01000008.1"/>
</dbReference>